<comment type="caution">
    <text evidence="1">The sequence shown here is derived from an EMBL/GenBank/DDBJ whole genome shotgun (WGS) entry which is preliminary data.</text>
</comment>
<evidence type="ECO:0000313" key="1">
    <source>
        <dbReference type="EMBL" id="GAG85107.1"/>
    </source>
</evidence>
<dbReference type="AlphaFoldDB" id="X1BVD7"/>
<feature type="non-terminal residue" evidence="1">
    <location>
        <position position="1"/>
    </location>
</feature>
<accession>X1BVD7</accession>
<organism evidence="1">
    <name type="scientific">marine sediment metagenome</name>
    <dbReference type="NCBI Taxonomy" id="412755"/>
    <lineage>
        <taxon>unclassified sequences</taxon>
        <taxon>metagenomes</taxon>
        <taxon>ecological metagenomes</taxon>
    </lineage>
</organism>
<sequence>SDTILIIPTLGYSESSVFALAPFSIGEHHYPYSTAALGRGGFSMAFMDSVALNQMNYSLWAFLPQTTFSIC</sequence>
<name>X1BVD7_9ZZZZ</name>
<reference evidence="1" key="1">
    <citation type="journal article" date="2014" name="Front. Microbiol.">
        <title>High frequency of phylogenetically diverse reductive dehalogenase-homologous genes in deep subseafloor sedimentary metagenomes.</title>
        <authorList>
            <person name="Kawai M."/>
            <person name="Futagami T."/>
            <person name="Toyoda A."/>
            <person name="Takaki Y."/>
            <person name="Nishi S."/>
            <person name="Hori S."/>
            <person name="Arai W."/>
            <person name="Tsubouchi T."/>
            <person name="Morono Y."/>
            <person name="Uchiyama I."/>
            <person name="Ito T."/>
            <person name="Fujiyama A."/>
            <person name="Inagaki F."/>
            <person name="Takami H."/>
        </authorList>
    </citation>
    <scope>NUCLEOTIDE SEQUENCE</scope>
    <source>
        <strain evidence="1">Expedition CK06-06</strain>
    </source>
</reference>
<protein>
    <submittedName>
        <fullName evidence="1">Uncharacterized protein</fullName>
    </submittedName>
</protein>
<dbReference type="EMBL" id="BART01018035">
    <property type="protein sequence ID" value="GAG85107.1"/>
    <property type="molecule type" value="Genomic_DNA"/>
</dbReference>
<gene>
    <name evidence="1" type="ORF">S01H4_34131</name>
</gene>
<proteinExistence type="predicted"/>